<dbReference type="SUPFAM" id="SSF52540">
    <property type="entry name" value="P-loop containing nucleoside triphosphate hydrolases"/>
    <property type="match status" value="1"/>
</dbReference>
<dbReference type="AlphaFoldDB" id="A0AAV1E1Z3"/>
<reference evidence="3" key="1">
    <citation type="submission" date="2023-03" db="EMBL/GenBank/DDBJ databases">
        <authorList>
            <person name="Julca I."/>
        </authorList>
    </citation>
    <scope>NUCLEOTIDE SEQUENCE</scope>
</reference>
<dbReference type="InterPro" id="IPR044974">
    <property type="entry name" value="Disease_R_plants"/>
</dbReference>
<dbReference type="Gene3D" id="1.20.5.4130">
    <property type="match status" value="1"/>
</dbReference>
<evidence type="ECO:0000313" key="3">
    <source>
        <dbReference type="EMBL" id="CAI9112968.1"/>
    </source>
</evidence>
<dbReference type="Pfam" id="PF00931">
    <property type="entry name" value="NB-ARC"/>
    <property type="match status" value="1"/>
</dbReference>
<name>A0AAV1E1Z3_OLDCO</name>
<evidence type="ECO:0000256" key="1">
    <source>
        <dbReference type="ARBA" id="ARBA00022614"/>
    </source>
</evidence>
<dbReference type="InterPro" id="IPR042197">
    <property type="entry name" value="Apaf_helical"/>
</dbReference>
<dbReference type="Gene3D" id="3.80.10.10">
    <property type="entry name" value="Ribonuclease Inhibitor"/>
    <property type="match status" value="1"/>
</dbReference>
<organism evidence="3 4">
    <name type="scientific">Oldenlandia corymbosa var. corymbosa</name>
    <dbReference type="NCBI Taxonomy" id="529605"/>
    <lineage>
        <taxon>Eukaryota</taxon>
        <taxon>Viridiplantae</taxon>
        <taxon>Streptophyta</taxon>
        <taxon>Embryophyta</taxon>
        <taxon>Tracheophyta</taxon>
        <taxon>Spermatophyta</taxon>
        <taxon>Magnoliopsida</taxon>
        <taxon>eudicotyledons</taxon>
        <taxon>Gunneridae</taxon>
        <taxon>Pentapetalae</taxon>
        <taxon>asterids</taxon>
        <taxon>lamiids</taxon>
        <taxon>Gentianales</taxon>
        <taxon>Rubiaceae</taxon>
        <taxon>Rubioideae</taxon>
        <taxon>Spermacoceae</taxon>
        <taxon>Hedyotis-Oldenlandia complex</taxon>
        <taxon>Oldenlandia</taxon>
    </lineage>
</organism>
<dbReference type="PRINTS" id="PR00364">
    <property type="entry name" value="DISEASERSIST"/>
</dbReference>
<sequence>MTFLQSLIMFVIQQNVEDKEDLLAHAGAVTIDAGFLLFDDGVSKRNYRRLVLRESFAENKVYDVSTLMQKIKPIRPQVHKTYTEALNSSKLGQAYLFLLLIKANSLISRLKRGSRQLRIMAIVGMPGLGKTTIAEKVYNDPSVSYHFSARAFTTVSQTFDKKGVILHLLNQVDLDKCSQIAPDANAEDVAEQLWHSLKGKPYPIILDNIWDIKAWQELHRSFPDDSKGSRIMVTSHGHDIVPPGMLAEKVFELRLLNVEESLDLLQTHLFGKDGWPPELVDLGKEIVEICNGLPLTILIVARVLRSSKPEEWKKIMDGLRFGKISERSRDTLELSYKHLPEHLKPCLLYFATFEEDQQLSVRRLLSSWMAEGFVRKVETKRLSDVAEGNDKTSSDNMDVGWHLANIDNSPDLCELESITSVAIPCDGVERVLKKFPNLCKLGLNLGGFPDDSSTLARVVVPEALSHLESLDVYHDESNHLTVEFSLPENLKRLSLRDTWRMEDEQFSNLRILKLMWSQLRQWSGSDDQLGCLEKLELYRCFDLKEMPSCLETIPVLQTIKAAYCSGTVARLVKKIGEQQVDYGNLDVKITISDVSWLACHDNFSTSFCAGCKIYTEALNSSKLTSVDRGTAYESIDATRNVLSCLIPILYRKLAQSGRVVDPNRNQLQELYEELRSLREMVIKLQPNKLDQNNIQADIVSVVCDVEVLICSLQQTHDQETGLIRVMTQELSEAIKKILSNLGEKDAQVPVFNSSSTTLFVFIDFLIEKLMELTRNIDEMNTWNWAETIRGQLVSLRSFLEEDIVELPNDQEELQALKRRILEVAYTVEDLIEHYLLVGCL</sequence>
<dbReference type="InterPro" id="IPR032675">
    <property type="entry name" value="LRR_dom_sf"/>
</dbReference>
<dbReference type="SUPFAM" id="SSF52058">
    <property type="entry name" value="L domain-like"/>
    <property type="match status" value="1"/>
</dbReference>
<dbReference type="Proteomes" id="UP001161247">
    <property type="component" value="Chromosome 7"/>
</dbReference>
<keyword evidence="4" id="KW-1185">Reference proteome</keyword>
<dbReference type="EMBL" id="OX459124">
    <property type="protein sequence ID" value="CAI9112968.1"/>
    <property type="molecule type" value="Genomic_DNA"/>
</dbReference>
<evidence type="ECO:0000259" key="2">
    <source>
        <dbReference type="Pfam" id="PF00931"/>
    </source>
</evidence>
<accession>A0AAV1E1Z3</accession>
<dbReference type="PANTHER" id="PTHR23155:SF1228">
    <property type="entry name" value="NB-ARC DOMAIN CONTAINING PROTEIN, EXPRESSED"/>
    <property type="match status" value="1"/>
</dbReference>
<dbReference type="InterPro" id="IPR002182">
    <property type="entry name" value="NB-ARC"/>
</dbReference>
<dbReference type="PANTHER" id="PTHR23155">
    <property type="entry name" value="DISEASE RESISTANCE PROTEIN RP"/>
    <property type="match status" value="1"/>
</dbReference>
<feature type="domain" description="NB-ARC" evidence="2">
    <location>
        <begin position="104"/>
        <end position="270"/>
    </location>
</feature>
<gene>
    <name evidence="3" type="ORF">OLC1_LOCUS20061</name>
</gene>
<keyword evidence="1" id="KW-0433">Leucine-rich repeat</keyword>
<dbReference type="Gene3D" id="3.40.50.300">
    <property type="entry name" value="P-loop containing nucleotide triphosphate hydrolases"/>
    <property type="match status" value="1"/>
</dbReference>
<dbReference type="GO" id="GO:0098542">
    <property type="term" value="P:defense response to other organism"/>
    <property type="evidence" value="ECO:0007669"/>
    <property type="project" value="TreeGrafter"/>
</dbReference>
<dbReference type="Gene3D" id="1.10.8.430">
    <property type="entry name" value="Helical domain of apoptotic protease-activating factors"/>
    <property type="match status" value="1"/>
</dbReference>
<proteinExistence type="predicted"/>
<protein>
    <submittedName>
        <fullName evidence="3">OLC1v1013483C1</fullName>
    </submittedName>
</protein>
<dbReference type="InterPro" id="IPR027417">
    <property type="entry name" value="P-loop_NTPase"/>
</dbReference>
<evidence type="ECO:0000313" key="4">
    <source>
        <dbReference type="Proteomes" id="UP001161247"/>
    </source>
</evidence>
<dbReference type="GO" id="GO:0043531">
    <property type="term" value="F:ADP binding"/>
    <property type="evidence" value="ECO:0007669"/>
    <property type="project" value="InterPro"/>
</dbReference>